<evidence type="ECO:0000313" key="4">
    <source>
        <dbReference type="Proteomes" id="UP000183760"/>
    </source>
</evidence>
<dbReference type="RefSeq" id="WP_074951209.1">
    <property type="nucleotide sequence ID" value="NZ_BJXR01000013.1"/>
</dbReference>
<reference evidence="3 4" key="1">
    <citation type="submission" date="2016-10" db="EMBL/GenBank/DDBJ databases">
        <authorList>
            <person name="Varghese N."/>
            <person name="Submissions S."/>
        </authorList>
    </citation>
    <scope>NUCLEOTIDE SEQUENCE [LARGE SCALE GENOMIC DNA]</scope>
    <source>
        <strain evidence="3 4">DSM 16525</strain>
    </source>
</reference>
<feature type="domain" description="LysM" evidence="1">
    <location>
        <begin position="178"/>
        <end position="225"/>
    </location>
</feature>
<reference evidence="2 5" key="2">
    <citation type="submission" date="2019-07" db="EMBL/GenBank/DDBJ databases">
        <title>Whole genome shotgun sequence of Myxococcus fulvus NBRC 100333.</title>
        <authorList>
            <person name="Hosoyama A."/>
            <person name="Uohara A."/>
            <person name="Ohji S."/>
            <person name="Ichikawa N."/>
        </authorList>
    </citation>
    <scope>NUCLEOTIDE SEQUENCE [LARGE SCALE GENOMIC DNA]</scope>
    <source>
        <strain evidence="2 5">NBRC 100333</strain>
    </source>
</reference>
<protein>
    <submittedName>
        <fullName evidence="2">Peptidoglycan-binding protein</fullName>
    </submittedName>
</protein>
<dbReference type="Proteomes" id="UP000321514">
    <property type="component" value="Unassembled WGS sequence"/>
</dbReference>
<dbReference type="EMBL" id="BJXR01000013">
    <property type="protein sequence ID" value="GEN05994.1"/>
    <property type="molecule type" value="Genomic_DNA"/>
</dbReference>
<dbReference type="OrthoDB" id="9815939at2"/>
<dbReference type="CDD" id="cd00118">
    <property type="entry name" value="LysM"/>
    <property type="match status" value="1"/>
</dbReference>
<dbReference type="AlphaFoldDB" id="A0A511SVR1"/>
<dbReference type="PROSITE" id="PS51782">
    <property type="entry name" value="LYSM"/>
    <property type="match status" value="1"/>
</dbReference>
<accession>A0A511SVR1</accession>
<evidence type="ECO:0000313" key="3">
    <source>
        <dbReference type="EMBL" id="SET61387.1"/>
    </source>
</evidence>
<proteinExistence type="predicted"/>
<dbReference type="InterPro" id="IPR018392">
    <property type="entry name" value="LysM"/>
</dbReference>
<dbReference type="EMBL" id="FOIB01000002">
    <property type="protein sequence ID" value="SET61387.1"/>
    <property type="molecule type" value="Genomic_DNA"/>
</dbReference>
<evidence type="ECO:0000313" key="2">
    <source>
        <dbReference type="EMBL" id="GEN05994.1"/>
    </source>
</evidence>
<comment type="caution">
    <text evidence="2">The sequence shown here is derived from an EMBL/GenBank/DDBJ whole genome shotgun (WGS) entry which is preliminary data.</text>
</comment>
<evidence type="ECO:0000313" key="5">
    <source>
        <dbReference type="Proteomes" id="UP000321514"/>
    </source>
</evidence>
<dbReference type="InterPro" id="IPR045361">
    <property type="entry name" value="CIS_tube_prot_N"/>
</dbReference>
<keyword evidence="4" id="KW-1185">Reference proteome</keyword>
<name>A0A511SVR1_MYXFU</name>
<dbReference type="STRING" id="1334629.MFUL124B02_35675"/>
<dbReference type="Proteomes" id="UP000183760">
    <property type="component" value="Unassembled WGS sequence"/>
</dbReference>
<dbReference type="Pfam" id="PF19266">
    <property type="entry name" value="CIS_tube"/>
    <property type="match status" value="1"/>
</dbReference>
<evidence type="ECO:0000259" key="1">
    <source>
        <dbReference type="PROSITE" id="PS51782"/>
    </source>
</evidence>
<gene>
    <name evidence="2" type="ORF">MFU01_10310</name>
    <name evidence="3" type="ORF">SAMN05443572_102889</name>
</gene>
<sequence>MGFSGSLEKMNVIAYQKSDFTSEVGRYTVYINPASYSHVYCVKYNDVQPQGSSGGSPEFNRIPSDTVELELVFDGTGVVPSPLPGLMPFTDDGISEQVSKFKNLVFTYNGNIHSPNYLKLSWGTFLFKCRLSKLSMTYTLFKPDGTPLRARAKGTFLGYNDEVELALQARMSSPDLTHVRTVKAGDTLPLMCFRIYGTSTLYLEVARVNGLVDFRRLRVGSQLVFPPLKESQT</sequence>
<organism evidence="2 5">
    <name type="scientific">Myxococcus fulvus</name>
    <dbReference type="NCBI Taxonomy" id="33"/>
    <lineage>
        <taxon>Bacteria</taxon>
        <taxon>Pseudomonadati</taxon>
        <taxon>Myxococcota</taxon>
        <taxon>Myxococcia</taxon>
        <taxon>Myxococcales</taxon>
        <taxon>Cystobacterineae</taxon>
        <taxon>Myxococcaceae</taxon>
        <taxon>Myxococcus</taxon>
    </lineage>
</organism>